<keyword evidence="3" id="KW-1185">Reference proteome</keyword>
<feature type="compositionally biased region" description="Acidic residues" evidence="1">
    <location>
        <begin position="116"/>
        <end position="128"/>
    </location>
</feature>
<evidence type="ECO:0000256" key="1">
    <source>
        <dbReference type="SAM" id="MobiDB-lite"/>
    </source>
</evidence>
<reference evidence="2" key="1">
    <citation type="journal article" date="2020" name="Nat. Commun.">
        <title>Large-scale genome sequencing of mycorrhizal fungi provides insights into the early evolution of symbiotic traits.</title>
        <authorList>
            <person name="Miyauchi S."/>
            <person name="Kiss E."/>
            <person name="Kuo A."/>
            <person name="Drula E."/>
            <person name="Kohler A."/>
            <person name="Sanchez-Garcia M."/>
            <person name="Morin E."/>
            <person name="Andreopoulos B."/>
            <person name="Barry K.W."/>
            <person name="Bonito G."/>
            <person name="Buee M."/>
            <person name="Carver A."/>
            <person name="Chen C."/>
            <person name="Cichocki N."/>
            <person name="Clum A."/>
            <person name="Culley D."/>
            <person name="Crous P.W."/>
            <person name="Fauchery L."/>
            <person name="Girlanda M."/>
            <person name="Hayes R.D."/>
            <person name="Keri Z."/>
            <person name="LaButti K."/>
            <person name="Lipzen A."/>
            <person name="Lombard V."/>
            <person name="Magnuson J."/>
            <person name="Maillard F."/>
            <person name="Murat C."/>
            <person name="Nolan M."/>
            <person name="Ohm R.A."/>
            <person name="Pangilinan J."/>
            <person name="Pereira M.F."/>
            <person name="Perotto S."/>
            <person name="Peter M."/>
            <person name="Pfister S."/>
            <person name="Riley R."/>
            <person name="Sitrit Y."/>
            <person name="Stielow J.B."/>
            <person name="Szollosi G."/>
            <person name="Zifcakova L."/>
            <person name="Stursova M."/>
            <person name="Spatafora J.W."/>
            <person name="Tedersoo L."/>
            <person name="Vaario L.M."/>
            <person name="Yamada A."/>
            <person name="Yan M."/>
            <person name="Wang P."/>
            <person name="Xu J."/>
            <person name="Bruns T."/>
            <person name="Baldrian P."/>
            <person name="Vilgalys R."/>
            <person name="Dunand C."/>
            <person name="Henrissat B."/>
            <person name="Grigoriev I.V."/>
            <person name="Hibbett D."/>
            <person name="Nagy L.G."/>
            <person name="Martin F.M."/>
        </authorList>
    </citation>
    <scope>NUCLEOTIDE SEQUENCE</scope>
    <source>
        <strain evidence="2">UP504</strain>
    </source>
</reference>
<feature type="compositionally biased region" description="Polar residues" evidence="1">
    <location>
        <begin position="138"/>
        <end position="150"/>
    </location>
</feature>
<feature type="region of interest" description="Disordered" evidence="1">
    <location>
        <begin position="101"/>
        <end position="159"/>
    </location>
</feature>
<organism evidence="2 3">
    <name type="scientific">Hydnum rufescens UP504</name>
    <dbReference type="NCBI Taxonomy" id="1448309"/>
    <lineage>
        <taxon>Eukaryota</taxon>
        <taxon>Fungi</taxon>
        <taxon>Dikarya</taxon>
        <taxon>Basidiomycota</taxon>
        <taxon>Agaricomycotina</taxon>
        <taxon>Agaricomycetes</taxon>
        <taxon>Cantharellales</taxon>
        <taxon>Hydnaceae</taxon>
        <taxon>Hydnum</taxon>
    </lineage>
</organism>
<dbReference type="AlphaFoldDB" id="A0A9P6DYP4"/>
<evidence type="ECO:0000313" key="3">
    <source>
        <dbReference type="Proteomes" id="UP000886523"/>
    </source>
</evidence>
<accession>A0A9P6DYP4</accession>
<dbReference type="Proteomes" id="UP000886523">
    <property type="component" value="Unassembled WGS sequence"/>
</dbReference>
<dbReference type="EMBL" id="MU128916">
    <property type="protein sequence ID" value="KAF9519711.1"/>
    <property type="molecule type" value="Genomic_DNA"/>
</dbReference>
<dbReference type="OrthoDB" id="1305878at2759"/>
<gene>
    <name evidence="2" type="ORF">BS47DRAFT_1082282</name>
</gene>
<comment type="caution">
    <text evidence="2">The sequence shown here is derived from an EMBL/GenBank/DDBJ whole genome shotgun (WGS) entry which is preliminary data.</text>
</comment>
<proteinExistence type="predicted"/>
<name>A0A9P6DYP4_9AGAM</name>
<evidence type="ECO:0000313" key="2">
    <source>
        <dbReference type="EMBL" id="KAF9519711.1"/>
    </source>
</evidence>
<sequence>MLFTIDTQPSSDVSAPIPPPPRDAIMADDNHVIQPSGVVDAPQSIHILDSRGNPGPTTASSSAAPPVVSRICRDCAFEIFLHELYPWWSRERKRVLDLVDSAPQQPGPLVSGTIPYDDDGDESDDGGFAEEGGRHPQPNVSSARLPSWVSTRKDCEEGRQCTRQTDIVHAKEFNHIIFSNPSHGRPPTTQMPSNSSATIVSDADIQAHAFHNQNDAQAPSSLPLSSGADEAAEQMELDLHLADPSALNDANGDTVMAELTAHSGPIITPSECVDTPNGPHRSHSSGLRSVL</sequence>
<feature type="region of interest" description="Disordered" evidence="1">
    <location>
        <begin position="267"/>
        <end position="291"/>
    </location>
</feature>
<protein>
    <submittedName>
        <fullName evidence="2">Uncharacterized protein</fullName>
    </submittedName>
</protein>